<name>A0A086Z1H7_9BIFI</name>
<proteinExistence type="predicted"/>
<dbReference type="KEGG" id="bact:AB656_04020"/>
<feature type="region of interest" description="Disordered" evidence="1">
    <location>
        <begin position="87"/>
        <end position="118"/>
    </location>
</feature>
<protein>
    <recommendedName>
        <fullName evidence="4">Lipoprotein</fullName>
    </recommendedName>
</protein>
<dbReference type="EMBL" id="JGYK01000001">
    <property type="protein sequence ID" value="KFI40377.1"/>
    <property type="molecule type" value="Genomic_DNA"/>
</dbReference>
<dbReference type="AlphaFoldDB" id="A0A086Z1H7"/>
<evidence type="ECO:0000313" key="2">
    <source>
        <dbReference type="EMBL" id="KFI40377.1"/>
    </source>
</evidence>
<gene>
    <name evidence="2" type="ORF">BACT_1079</name>
</gene>
<sequence length="160" mass="15702">MGKGRTAACVLLCGGLLGLGGCGTVHDVNTTSTGEGSCSTANVDISKAGLNEGKLAFTSSQAPNSSIKVDIATDKGKASVIGSIPTSDSGVKGVDARGESVSLDDATSSSKPLPSGGAVMTTKANISKLGLAGSLQSLTFTRLDANTGSPTGEGCTIHIK</sequence>
<dbReference type="PROSITE" id="PS51257">
    <property type="entry name" value="PROKAR_LIPOPROTEIN"/>
    <property type="match status" value="1"/>
</dbReference>
<organism evidence="2 3">
    <name type="scientific">Bifidobacterium actinocoloniiforme DSM 22766</name>
    <dbReference type="NCBI Taxonomy" id="1437605"/>
    <lineage>
        <taxon>Bacteria</taxon>
        <taxon>Bacillati</taxon>
        <taxon>Actinomycetota</taxon>
        <taxon>Actinomycetes</taxon>
        <taxon>Bifidobacteriales</taxon>
        <taxon>Bifidobacteriaceae</taxon>
        <taxon>Bifidobacterium</taxon>
    </lineage>
</organism>
<evidence type="ECO:0000313" key="3">
    <source>
        <dbReference type="Proteomes" id="UP000029015"/>
    </source>
</evidence>
<keyword evidence="3" id="KW-1185">Reference proteome</keyword>
<dbReference type="Proteomes" id="UP000029015">
    <property type="component" value="Unassembled WGS sequence"/>
</dbReference>
<comment type="caution">
    <text evidence="2">The sequence shown here is derived from an EMBL/GenBank/DDBJ whole genome shotgun (WGS) entry which is preliminary data.</text>
</comment>
<reference evidence="2 3" key="1">
    <citation type="submission" date="2014-03" db="EMBL/GenBank/DDBJ databases">
        <title>Genomics of Bifidobacteria.</title>
        <authorList>
            <person name="Ventura M."/>
            <person name="Milani C."/>
            <person name="Lugli G.A."/>
        </authorList>
    </citation>
    <scope>NUCLEOTIDE SEQUENCE [LARGE SCALE GENOMIC DNA]</scope>
    <source>
        <strain evidence="2 3">DSM 22766</strain>
    </source>
</reference>
<evidence type="ECO:0000256" key="1">
    <source>
        <dbReference type="SAM" id="MobiDB-lite"/>
    </source>
</evidence>
<evidence type="ECO:0008006" key="4">
    <source>
        <dbReference type="Google" id="ProtNLM"/>
    </source>
</evidence>
<accession>A0A086Z1H7</accession>